<evidence type="ECO:0000256" key="6">
    <source>
        <dbReference type="ARBA" id="ARBA00023268"/>
    </source>
</evidence>
<keyword evidence="2 9" id="KW-0548">Nucleotidyltransferase</keyword>
<dbReference type="InterPro" id="IPR010043">
    <property type="entry name" value="UTase/UR"/>
</dbReference>
<evidence type="ECO:0000313" key="9">
    <source>
        <dbReference type="EMBL" id="PIE32113.1"/>
    </source>
</evidence>
<dbReference type="InterPro" id="IPR013546">
    <property type="entry name" value="PII_UdlTrfase/GS_AdlTrfase"/>
</dbReference>
<dbReference type="Gene3D" id="3.30.70.260">
    <property type="match status" value="1"/>
</dbReference>
<reference evidence="9 10" key="1">
    <citation type="submission" date="2017-10" db="EMBL/GenBank/DDBJ databases">
        <title>Novel microbial diversity and functional potential in the marine mammal oral microbiome.</title>
        <authorList>
            <person name="Dudek N.K."/>
            <person name="Sun C.L."/>
            <person name="Burstein D."/>
            <person name="Kantor R.S."/>
            <person name="Aliaga Goltsman D.S."/>
            <person name="Bik E.M."/>
            <person name="Thomas B.C."/>
            <person name="Banfield J.F."/>
            <person name="Relman D.A."/>
        </authorList>
    </citation>
    <scope>NUCLEOTIDE SEQUENCE [LARGE SCALE GENOMIC DNA]</scope>
    <source>
        <strain evidence="9">DOLJORAL78_61_10</strain>
    </source>
</reference>
<evidence type="ECO:0000256" key="5">
    <source>
        <dbReference type="ARBA" id="ARBA00022842"/>
    </source>
</evidence>
<dbReference type="CDD" id="cd05401">
    <property type="entry name" value="NT_GlnE_GlnD_like"/>
    <property type="match status" value="1"/>
</dbReference>
<dbReference type="PANTHER" id="PTHR47320:SF1">
    <property type="entry name" value="BIFUNCTIONAL URIDYLYLTRANSFERASE_URIDYLYL-REMOVING ENZYME"/>
    <property type="match status" value="1"/>
</dbReference>
<dbReference type="SMART" id="SM00471">
    <property type="entry name" value="HDc"/>
    <property type="match status" value="1"/>
</dbReference>
<evidence type="ECO:0000256" key="2">
    <source>
        <dbReference type="ARBA" id="ARBA00022695"/>
    </source>
</evidence>
<dbReference type="Pfam" id="PF01966">
    <property type="entry name" value="HD"/>
    <property type="match status" value="1"/>
</dbReference>
<dbReference type="Pfam" id="PF08335">
    <property type="entry name" value="GlnD_UR_UTase"/>
    <property type="match status" value="1"/>
</dbReference>
<dbReference type="Gene3D" id="3.30.460.10">
    <property type="entry name" value="Beta Polymerase, domain 2"/>
    <property type="match status" value="1"/>
</dbReference>
<dbReference type="SUPFAM" id="SSF55021">
    <property type="entry name" value="ACT-like"/>
    <property type="match status" value="2"/>
</dbReference>
<dbReference type="PROSITE" id="PS51671">
    <property type="entry name" value="ACT"/>
    <property type="match status" value="2"/>
</dbReference>
<dbReference type="InterPro" id="IPR002934">
    <property type="entry name" value="Polymerase_NTP_transf_dom"/>
</dbReference>
<dbReference type="Proteomes" id="UP000230914">
    <property type="component" value="Unassembled WGS sequence"/>
</dbReference>
<organism evidence="9 10">
    <name type="scientific">Ilumatobacter coccineus</name>
    <dbReference type="NCBI Taxonomy" id="467094"/>
    <lineage>
        <taxon>Bacteria</taxon>
        <taxon>Bacillati</taxon>
        <taxon>Actinomycetota</taxon>
        <taxon>Acidimicrobiia</taxon>
        <taxon>Acidimicrobiales</taxon>
        <taxon>Ilumatobacteraceae</taxon>
        <taxon>Ilumatobacter</taxon>
    </lineage>
</organism>
<sequence>MMIPRQDRIEVMWQQRAAAAADTTVRGREFCHRLSAATDAWMTELVAAATRDLVDLPRYALVALGGYGRGELAPQSDIDLVVIYEGDRDEIEPFASRLWYPIWDRGVSLGHAVRTLDEQSELAQHDLDTATALLTARPIAGDPDLGAAVIHLARRHWDEHRTTALSALHDRVRDRHATAGEVAYILEPDLKNGNGGIRDAQSLWWAEHAGLELADQDDRDLNECYDVLLATRVALHLSSGHHGDVLRLQEQDSAARLAGYASADELMGELAAAARTIAWIANEMWGRVGRSVGGERERVAPGIVLVDGDIELDGDIPLSTDPMMMIRVATAAARHGARIGRHTLDYLAAAVQPWPGRWPAGAVDQFVAFLLEGHRAIPVAYHRFTVDRHLWETTAIAADLSDRVSRPDLAVLGALFHDLGKGYDGDHSAVGVELIGSIGPRLGLPPRDVEILQAMVRHHLLLPDVAVRRDLSDPVTLRSVADQVGSIEVLQLLHVLTIADSRATGPAAWGEWKAALVDELVDRVSLLFDGGDLREATWTLFPDADTVTRMANGVPAVVITDERIVVVYPDRTGIFSRIAGVMALHGVNVLSARAVSDHGHQHGGGMAAAELRVELPVGVDIARLRAEALWAIDGKVAIEARLAAKVDSYRRRPAVQAATPDPPSVTFHDGASEDATVIEVRATTTIGILYRITRALNDVGLDIRHASVQTVGLEVIDTFYVRDWAGQMITDPTHRSEIERAVLHAVA</sequence>
<accession>A0A2G6K8X6</accession>
<dbReference type="InterPro" id="IPR003607">
    <property type="entry name" value="HD/PDEase_dom"/>
</dbReference>
<name>A0A2G6K8X6_9ACTN</name>
<dbReference type="GO" id="GO:0008773">
    <property type="term" value="F:[protein-PII] uridylyltransferase activity"/>
    <property type="evidence" value="ECO:0007669"/>
    <property type="project" value="InterPro"/>
</dbReference>
<dbReference type="InterPro" id="IPR006674">
    <property type="entry name" value="HD_domain"/>
</dbReference>
<evidence type="ECO:0000259" key="7">
    <source>
        <dbReference type="PROSITE" id="PS51671"/>
    </source>
</evidence>
<keyword evidence="5" id="KW-0460">Magnesium</keyword>
<feature type="domain" description="HD" evidence="8">
    <location>
        <begin position="386"/>
        <end position="527"/>
    </location>
</feature>
<dbReference type="PROSITE" id="PS51831">
    <property type="entry name" value="HD"/>
    <property type="match status" value="1"/>
</dbReference>
<keyword evidence="6" id="KW-0511">Multifunctional enzyme</keyword>
<protein>
    <submittedName>
        <fullName evidence="9">[protein-PII] uridylyltransferase</fullName>
    </submittedName>
</protein>
<dbReference type="PANTHER" id="PTHR47320">
    <property type="entry name" value="BIFUNCTIONAL URIDYLYLTRANSFERASE/URIDYLYL-REMOVING ENZYME"/>
    <property type="match status" value="1"/>
</dbReference>
<evidence type="ECO:0000256" key="3">
    <source>
        <dbReference type="ARBA" id="ARBA00022737"/>
    </source>
</evidence>
<evidence type="ECO:0000256" key="1">
    <source>
        <dbReference type="ARBA" id="ARBA00022679"/>
    </source>
</evidence>
<evidence type="ECO:0000313" key="10">
    <source>
        <dbReference type="Proteomes" id="UP000230914"/>
    </source>
</evidence>
<gene>
    <name evidence="9" type="ORF">CSA55_04040</name>
</gene>
<dbReference type="Gene3D" id="1.10.3210.10">
    <property type="entry name" value="Hypothetical protein af1432"/>
    <property type="match status" value="1"/>
</dbReference>
<dbReference type="InterPro" id="IPR043519">
    <property type="entry name" value="NT_sf"/>
</dbReference>
<dbReference type="SUPFAM" id="SSF81301">
    <property type="entry name" value="Nucleotidyltransferase"/>
    <property type="match status" value="1"/>
</dbReference>
<proteinExistence type="predicted"/>
<dbReference type="SUPFAM" id="SSF81593">
    <property type="entry name" value="Nucleotidyltransferase substrate binding subunit/domain"/>
    <property type="match status" value="1"/>
</dbReference>
<keyword evidence="1 9" id="KW-0808">Transferase</keyword>
<feature type="domain" description="ACT" evidence="7">
    <location>
        <begin position="677"/>
        <end position="747"/>
    </location>
</feature>
<dbReference type="EMBL" id="PDSL01000053">
    <property type="protein sequence ID" value="PIE32113.1"/>
    <property type="molecule type" value="Genomic_DNA"/>
</dbReference>
<feature type="domain" description="ACT" evidence="7">
    <location>
        <begin position="563"/>
        <end position="645"/>
    </location>
</feature>
<keyword evidence="4" id="KW-0378">Hydrolase</keyword>
<dbReference type="InterPro" id="IPR045865">
    <property type="entry name" value="ACT-like_dom_sf"/>
</dbReference>
<evidence type="ECO:0000259" key="8">
    <source>
        <dbReference type="PROSITE" id="PS51831"/>
    </source>
</evidence>
<dbReference type="CDD" id="cd00077">
    <property type="entry name" value="HDc"/>
    <property type="match status" value="1"/>
</dbReference>
<dbReference type="Pfam" id="PF01909">
    <property type="entry name" value="NTP_transf_2"/>
    <property type="match status" value="1"/>
</dbReference>
<dbReference type="SUPFAM" id="SSF109604">
    <property type="entry name" value="HD-domain/PDEase-like"/>
    <property type="match status" value="1"/>
</dbReference>
<dbReference type="InterPro" id="IPR002912">
    <property type="entry name" value="ACT_dom"/>
</dbReference>
<keyword evidence="3" id="KW-0677">Repeat</keyword>
<comment type="caution">
    <text evidence="9">The sequence shown here is derived from an EMBL/GenBank/DDBJ whole genome shotgun (WGS) entry which is preliminary data.</text>
</comment>
<evidence type="ECO:0000256" key="4">
    <source>
        <dbReference type="ARBA" id="ARBA00022801"/>
    </source>
</evidence>
<dbReference type="AlphaFoldDB" id="A0A2G6K8X6"/>
<dbReference type="GO" id="GO:0016787">
    <property type="term" value="F:hydrolase activity"/>
    <property type="evidence" value="ECO:0007669"/>
    <property type="project" value="UniProtKB-KW"/>
</dbReference>